<dbReference type="EMBL" id="BRZM01000071">
    <property type="protein sequence ID" value="GLD64774.1"/>
    <property type="molecule type" value="Genomic_DNA"/>
</dbReference>
<organism evidence="2 3">
    <name type="scientific">Lates japonicus</name>
    <name type="common">Japanese lates</name>
    <dbReference type="NCBI Taxonomy" id="270547"/>
    <lineage>
        <taxon>Eukaryota</taxon>
        <taxon>Metazoa</taxon>
        <taxon>Chordata</taxon>
        <taxon>Craniata</taxon>
        <taxon>Vertebrata</taxon>
        <taxon>Euteleostomi</taxon>
        <taxon>Actinopterygii</taxon>
        <taxon>Neopterygii</taxon>
        <taxon>Teleostei</taxon>
        <taxon>Neoteleostei</taxon>
        <taxon>Acanthomorphata</taxon>
        <taxon>Carangaria</taxon>
        <taxon>Carangaria incertae sedis</taxon>
        <taxon>Centropomidae</taxon>
        <taxon>Lates</taxon>
    </lineage>
</organism>
<feature type="region of interest" description="Disordered" evidence="1">
    <location>
        <begin position="1"/>
        <end position="67"/>
    </location>
</feature>
<dbReference type="Proteomes" id="UP001279410">
    <property type="component" value="Unassembled WGS sequence"/>
</dbReference>
<dbReference type="AlphaFoldDB" id="A0AAD3N4S2"/>
<accession>A0AAD3N4S2</accession>
<evidence type="ECO:0000313" key="2">
    <source>
        <dbReference type="EMBL" id="GLD64774.1"/>
    </source>
</evidence>
<evidence type="ECO:0000256" key="1">
    <source>
        <dbReference type="SAM" id="MobiDB-lite"/>
    </source>
</evidence>
<name>A0AAD3N4S2_LATJO</name>
<proteinExistence type="predicted"/>
<protein>
    <submittedName>
        <fullName evidence="2">Protein NLRC3-like protein</fullName>
    </submittedName>
</protein>
<keyword evidence="3" id="KW-1185">Reference proteome</keyword>
<sequence>MRARPKLRSSSSTPDSLEPGPGPGPEPSCVSMKSNHSIEPPLHFKKSDDGRIQQQRPDSPEPRVDQELRSLVRRTCFVKSELEKKKMQRVPRSDYPECRGQREDEEGVG</sequence>
<evidence type="ECO:0000313" key="3">
    <source>
        <dbReference type="Proteomes" id="UP001279410"/>
    </source>
</evidence>
<feature type="compositionally biased region" description="Basic and acidic residues" evidence="1">
    <location>
        <begin position="58"/>
        <end position="67"/>
    </location>
</feature>
<gene>
    <name evidence="2" type="ORF">AKAME5_001629300</name>
</gene>
<feature type="compositionally biased region" description="Basic and acidic residues" evidence="1">
    <location>
        <begin position="85"/>
        <end position="102"/>
    </location>
</feature>
<comment type="caution">
    <text evidence="2">The sequence shown here is derived from an EMBL/GenBank/DDBJ whole genome shotgun (WGS) entry which is preliminary data.</text>
</comment>
<reference evidence="2" key="1">
    <citation type="submission" date="2022-08" db="EMBL/GenBank/DDBJ databases">
        <title>Genome sequencing of akame (Lates japonicus).</title>
        <authorList>
            <person name="Hashiguchi Y."/>
            <person name="Takahashi H."/>
        </authorList>
    </citation>
    <scope>NUCLEOTIDE SEQUENCE</scope>
    <source>
        <strain evidence="2">Kochi</strain>
    </source>
</reference>
<feature type="region of interest" description="Disordered" evidence="1">
    <location>
        <begin position="85"/>
        <end position="109"/>
    </location>
</feature>